<keyword evidence="2" id="KW-1185">Reference proteome</keyword>
<organism evidence="1 2">
    <name type="scientific">Artomyces pyxidatus</name>
    <dbReference type="NCBI Taxonomy" id="48021"/>
    <lineage>
        <taxon>Eukaryota</taxon>
        <taxon>Fungi</taxon>
        <taxon>Dikarya</taxon>
        <taxon>Basidiomycota</taxon>
        <taxon>Agaricomycotina</taxon>
        <taxon>Agaricomycetes</taxon>
        <taxon>Russulales</taxon>
        <taxon>Auriscalpiaceae</taxon>
        <taxon>Artomyces</taxon>
    </lineage>
</organism>
<evidence type="ECO:0000313" key="2">
    <source>
        <dbReference type="Proteomes" id="UP000814140"/>
    </source>
</evidence>
<reference evidence="1" key="2">
    <citation type="journal article" date="2022" name="New Phytol.">
        <title>Evolutionary transition to the ectomycorrhizal habit in the genomes of a hyperdiverse lineage of mushroom-forming fungi.</title>
        <authorList>
            <person name="Looney B."/>
            <person name="Miyauchi S."/>
            <person name="Morin E."/>
            <person name="Drula E."/>
            <person name="Courty P.E."/>
            <person name="Kohler A."/>
            <person name="Kuo A."/>
            <person name="LaButti K."/>
            <person name="Pangilinan J."/>
            <person name="Lipzen A."/>
            <person name="Riley R."/>
            <person name="Andreopoulos W."/>
            <person name="He G."/>
            <person name="Johnson J."/>
            <person name="Nolan M."/>
            <person name="Tritt A."/>
            <person name="Barry K.W."/>
            <person name="Grigoriev I.V."/>
            <person name="Nagy L.G."/>
            <person name="Hibbett D."/>
            <person name="Henrissat B."/>
            <person name="Matheny P.B."/>
            <person name="Labbe J."/>
            <person name="Martin F.M."/>
        </authorList>
    </citation>
    <scope>NUCLEOTIDE SEQUENCE</scope>
    <source>
        <strain evidence="1">HHB10654</strain>
    </source>
</reference>
<sequence>MTTLFSRSPWLALILAHVAHASLPLVDFDRMGTVGLAGAFAGLDLFDNTSAVAFDPSTSSILSRAVDGSLTRIGSTNQGGSIAAGCAIGSTFYLAGSFSSVSGVTAANVASYDGSSFSALGSNGPNGDVHALYCDSANSKVWAGGHFTSPGSAVAVYDVKASSWAAAPFGGLAGAAAEVLSITANSSQSSLLFTGSFITSFQGNGSTLNSTNNPNVPFSSGATPFSSSLVPIPLQNAQIVASPSSTDASFNNVQNILCPSGNDGPGQTWLGGDGSTAQITARLFQSVSASGVRLGNTFVNGRSTTTFSVTSIPDNAVQQLHYVDPTTGANQTCTTNCPLSTNSGIPYQDFTFDNALSLTGVLVTLSGWQGAGPGLHLFQLLSSGAFVSAVGSQNGQSCFAPIASNTSFTKTWTQVEANTNIAGTIQTVLVASANVGASPADSPSFTWAPYISASGEYNINMLIPGCTNFEDCARRTSVKVTVFPGGGQQPVVTSFSQQNTNDATQQIYSGPVIPSSPNFTTTITMTLADNPAGTGQGGLYELVADRVQLILTSASTSGGSSGGFNVSGTAHNAFGIFEWPLSTTASVNAAGVLPNSTETSLDTIGFNLFSGLGGNSTLTASSQSTVAAVVEHSSGAVFIGGSLALSTPSASNIAVFQNGVLAALSEGGLNGPVTSFALDGDKLFVGGSFSDTASNSTKGQLNGVAVYDVQQKTWAALQAGVDGPVTSLSVFNGQVSVAGNFTTILSAAGSNVGHESAGFAVWNVSNSAWANSGGFLVGKLSFVGNGTAPAKGQQQSQILAGNIASSLKFGASGFVFLKNGKNGEPQVTPLGVQLNEGDALPAPAATKRRREHVRRGPTAWIPHIKIPIPQLFSRQSSSLPPLPPAPPAPAPAVLAGAFWTNTTNSDQVVVIGGNFSFADGSTEAAGVGLYHPASGTLNALLGSQLNGTVRALLVDGTQLYVGGEFTIPGADVNGFAMYDLVQQSWELSGVQALQASAGSSVVVRSITTSPFKANTIIVAGSFAQAGSLPCRAICAWDSSAKQWNALGSGIQGDVASVAYAGSNLDVLVAAGSVSLSGSASNNVVQFTFNNSDWSAIGDGSDLPGPVTAVTVNDGNADSIFIAGRSSDGTYPYMAYWNGAVWESLGSTLQGATNISQLTMVPLQDNHAANSVIESDRMLLVSGTLSDSSFGNASSALFDGQTFIPYIVASSPSGTAGAVSSLFHSLSSFNFNTHVLATGVVILISIAIAAGVVFLLVLIGILWTLFSRRDDALNKFDPAEIDDDDDSTQHRPSSLLAHINAATRTTILGTQSPFHNFNAEKEEEAAAVAGASSVGHDPFAGPDASNYLRAETPSDAVAGIMAGEEEAGRPAHARYSFDGSGEGELPLTVGQELEVLDDRDHSWWYARDLRTGNEGVVPAAYLY</sequence>
<dbReference type="EMBL" id="MU277193">
    <property type="protein sequence ID" value="KAI0066221.1"/>
    <property type="molecule type" value="Genomic_DNA"/>
</dbReference>
<proteinExistence type="predicted"/>
<reference evidence="1" key="1">
    <citation type="submission" date="2021-03" db="EMBL/GenBank/DDBJ databases">
        <authorList>
            <consortium name="DOE Joint Genome Institute"/>
            <person name="Ahrendt S."/>
            <person name="Looney B.P."/>
            <person name="Miyauchi S."/>
            <person name="Morin E."/>
            <person name="Drula E."/>
            <person name="Courty P.E."/>
            <person name="Chicoki N."/>
            <person name="Fauchery L."/>
            <person name="Kohler A."/>
            <person name="Kuo A."/>
            <person name="Labutti K."/>
            <person name="Pangilinan J."/>
            <person name="Lipzen A."/>
            <person name="Riley R."/>
            <person name="Andreopoulos W."/>
            <person name="He G."/>
            <person name="Johnson J."/>
            <person name="Barry K.W."/>
            <person name="Grigoriev I.V."/>
            <person name="Nagy L."/>
            <person name="Hibbett D."/>
            <person name="Henrissat B."/>
            <person name="Matheny P.B."/>
            <person name="Labbe J."/>
            <person name="Martin F."/>
        </authorList>
    </citation>
    <scope>NUCLEOTIDE SEQUENCE</scope>
    <source>
        <strain evidence="1">HHB10654</strain>
    </source>
</reference>
<evidence type="ECO:0000313" key="1">
    <source>
        <dbReference type="EMBL" id="KAI0066221.1"/>
    </source>
</evidence>
<comment type="caution">
    <text evidence="1">The sequence shown here is derived from an EMBL/GenBank/DDBJ whole genome shotgun (WGS) entry which is preliminary data.</text>
</comment>
<dbReference type="Proteomes" id="UP000814140">
    <property type="component" value="Unassembled WGS sequence"/>
</dbReference>
<name>A0ACB8TD26_9AGAM</name>
<protein>
    <submittedName>
        <fullName evidence="1">Uncharacterized protein</fullName>
    </submittedName>
</protein>
<accession>A0ACB8TD26</accession>
<gene>
    <name evidence="1" type="ORF">BV25DRAFT_1518743</name>
</gene>